<dbReference type="OrthoDB" id="185373at2759"/>
<protein>
    <submittedName>
        <fullName evidence="4">Pentatricopeptide repeat-containing protein, chloroplastic</fullName>
    </submittedName>
</protein>
<dbReference type="Pfam" id="PF13812">
    <property type="entry name" value="PPR_3"/>
    <property type="match status" value="1"/>
</dbReference>
<accession>A0A1Q9ER18</accession>
<feature type="repeat" description="PPR" evidence="2">
    <location>
        <begin position="520"/>
        <end position="554"/>
    </location>
</feature>
<dbReference type="PROSITE" id="PS51375">
    <property type="entry name" value="PPR"/>
    <property type="match status" value="2"/>
</dbReference>
<dbReference type="AlphaFoldDB" id="A0A1Q9ER18"/>
<dbReference type="InterPro" id="IPR002885">
    <property type="entry name" value="PPR_rpt"/>
</dbReference>
<feature type="region of interest" description="Disordered" evidence="3">
    <location>
        <begin position="43"/>
        <end position="223"/>
    </location>
</feature>
<dbReference type="PANTHER" id="PTHR47936:SF1">
    <property type="entry name" value="PENTATRICOPEPTIDE REPEAT-CONTAINING PROTEIN GUN1, CHLOROPLASTIC"/>
    <property type="match status" value="1"/>
</dbReference>
<comment type="caution">
    <text evidence="4">The sequence shown here is derived from an EMBL/GenBank/DDBJ whole genome shotgun (WGS) entry which is preliminary data.</text>
</comment>
<evidence type="ECO:0000313" key="4">
    <source>
        <dbReference type="EMBL" id="OLQ09841.1"/>
    </source>
</evidence>
<feature type="compositionally biased region" description="Basic residues" evidence="3">
    <location>
        <begin position="103"/>
        <end position="138"/>
    </location>
</feature>
<evidence type="ECO:0000256" key="3">
    <source>
        <dbReference type="SAM" id="MobiDB-lite"/>
    </source>
</evidence>
<feature type="compositionally biased region" description="Basic residues" evidence="3">
    <location>
        <begin position="183"/>
        <end position="194"/>
    </location>
</feature>
<sequence length="586" mass="65583">MKEVHCKGTALRSSLIDEVYFPWSSKVNPIQVGDLVRVRSDAWQRQKQQAQILQQQQERAEKQQQRAEERQRQREERESNRAERRSDSRGNEQRENKPIALRPKAKARLSGRGPRSPRARKRAAPSPGGKRRLGRGRPRSPGQPPPARERSQEQSLSPDNKITVPPARQGNRRLRSRSGDRPLRRRSLSLRRRPPSGPGPMRRSVSPRRRGKRRKRESTYRLSEKERLDWNSRSLVPLFAFFPSSWTFSLGGQALHDRAVEAAGISPGKAELTRKLVPRTANPDTIKRVGNMAEVHRLGRMVCGCLSSLNLNPARRTSTQGSMQSRTAQKWLIETRKCGPVNGLLYSRLNLDTWSMASDVPADDEAQDGCAKRVKVPTRPSQPKARRNSRRDVFNRLAQDQNPPWQVGDRVLVPDVFSFTSAITACGSSSQWLLALAVFSGMTRASTSPNVFSFNAVMSSCERPGQWERALELFAEMPAAMVEADSISFNIGISAAETGSQWKLALQLLAEMKARRLLPDVISYSAAVSACASDGRWQMALYLVWEMAQAAAVPNEITYNSAISSCEASGEWQLALQLFSGLPGSC</sequence>
<dbReference type="EMBL" id="LSRX01000089">
    <property type="protein sequence ID" value="OLQ09841.1"/>
    <property type="molecule type" value="Genomic_DNA"/>
</dbReference>
<dbReference type="Pfam" id="PF13041">
    <property type="entry name" value="PPR_2"/>
    <property type="match status" value="1"/>
</dbReference>
<dbReference type="InterPro" id="IPR011990">
    <property type="entry name" value="TPR-like_helical_dom_sf"/>
</dbReference>
<evidence type="ECO:0000313" key="5">
    <source>
        <dbReference type="Proteomes" id="UP000186817"/>
    </source>
</evidence>
<organism evidence="4 5">
    <name type="scientific">Symbiodinium microadriaticum</name>
    <name type="common">Dinoflagellate</name>
    <name type="synonym">Zooxanthella microadriatica</name>
    <dbReference type="NCBI Taxonomy" id="2951"/>
    <lineage>
        <taxon>Eukaryota</taxon>
        <taxon>Sar</taxon>
        <taxon>Alveolata</taxon>
        <taxon>Dinophyceae</taxon>
        <taxon>Suessiales</taxon>
        <taxon>Symbiodiniaceae</taxon>
        <taxon>Symbiodinium</taxon>
    </lineage>
</organism>
<feature type="compositionally biased region" description="Basic and acidic residues" evidence="3">
    <location>
        <begin position="58"/>
        <end position="97"/>
    </location>
</feature>
<dbReference type="Proteomes" id="UP000186817">
    <property type="component" value="Unassembled WGS sequence"/>
</dbReference>
<keyword evidence="5" id="KW-1185">Reference proteome</keyword>
<dbReference type="Gene3D" id="1.25.40.10">
    <property type="entry name" value="Tetratricopeptide repeat domain"/>
    <property type="match status" value="2"/>
</dbReference>
<evidence type="ECO:0000256" key="1">
    <source>
        <dbReference type="ARBA" id="ARBA00022737"/>
    </source>
</evidence>
<gene>
    <name evidence="4" type="ORF">AK812_SmicGene6492</name>
</gene>
<evidence type="ECO:0000256" key="2">
    <source>
        <dbReference type="PROSITE-ProRule" id="PRU00708"/>
    </source>
</evidence>
<feature type="compositionally biased region" description="Low complexity" evidence="3">
    <location>
        <begin position="45"/>
        <end position="57"/>
    </location>
</feature>
<proteinExistence type="predicted"/>
<dbReference type="PANTHER" id="PTHR47936">
    <property type="entry name" value="PPR_LONG DOMAIN-CONTAINING PROTEIN"/>
    <property type="match status" value="1"/>
</dbReference>
<feature type="region of interest" description="Disordered" evidence="3">
    <location>
        <begin position="362"/>
        <end position="390"/>
    </location>
</feature>
<name>A0A1Q9ER18_SYMMI</name>
<feature type="compositionally biased region" description="Basic residues" evidence="3">
    <location>
        <begin position="205"/>
        <end position="216"/>
    </location>
</feature>
<feature type="repeat" description="PPR" evidence="2">
    <location>
        <begin position="450"/>
        <end position="484"/>
    </location>
</feature>
<reference evidence="4 5" key="1">
    <citation type="submission" date="2016-02" db="EMBL/GenBank/DDBJ databases">
        <title>Genome analysis of coral dinoflagellate symbionts highlights evolutionary adaptations to a symbiotic lifestyle.</title>
        <authorList>
            <person name="Aranda M."/>
            <person name="Li Y."/>
            <person name="Liew Y.J."/>
            <person name="Baumgarten S."/>
            <person name="Simakov O."/>
            <person name="Wilson M."/>
            <person name="Piel J."/>
            <person name="Ashoor H."/>
            <person name="Bougouffa S."/>
            <person name="Bajic V.B."/>
            <person name="Ryu T."/>
            <person name="Ravasi T."/>
            <person name="Bayer T."/>
            <person name="Micklem G."/>
            <person name="Kim H."/>
            <person name="Bhak J."/>
            <person name="Lajeunesse T.C."/>
            <person name="Voolstra C.R."/>
        </authorList>
    </citation>
    <scope>NUCLEOTIDE SEQUENCE [LARGE SCALE GENOMIC DNA]</scope>
    <source>
        <strain evidence="4 5">CCMP2467</strain>
    </source>
</reference>
<keyword evidence="1" id="KW-0677">Repeat</keyword>